<protein>
    <submittedName>
        <fullName evidence="1">Uncharacterized protein</fullName>
    </submittedName>
</protein>
<name>A0A6M3KGW3_9ZZZZ</name>
<dbReference type="AlphaFoldDB" id="A0A6M3KGW3"/>
<organism evidence="1">
    <name type="scientific">viral metagenome</name>
    <dbReference type="NCBI Taxonomy" id="1070528"/>
    <lineage>
        <taxon>unclassified sequences</taxon>
        <taxon>metagenomes</taxon>
        <taxon>organismal metagenomes</taxon>
    </lineage>
</organism>
<gene>
    <name evidence="1" type="ORF">MM415A00606_0031</name>
</gene>
<evidence type="ECO:0000313" key="1">
    <source>
        <dbReference type="EMBL" id="QJA81030.1"/>
    </source>
</evidence>
<accession>A0A6M3KGW3</accession>
<sequence length="45" mass="5155">MKEVKDAWSADGMVFYHYNHAYMVSPSLGVVMIKRSKAEKEHPVS</sequence>
<reference evidence="1" key="1">
    <citation type="submission" date="2020-03" db="EMBL/GenBank/DDBJ databases">
        <title>The deep terrestrial virosphere.</title>
        <authorList>
            <person name="Holmfeldt K."/>
            <person name="Nilsson E."/>
            <person name="Simone D."/>
            <person name="Lopez-Fernandez M."/>
            <person name="Wu X."/>
            <person name="de Brujin I."/>
            <person name="Lundin D."/>
            <person name="Andersson A."/>
            <person name="Bertilsson S."/>
            <person name="Dopson M."/>
        </authorList>
    </citation>
    <scope>NUCLEOTIDE SEQUENCE</scope>
    <source>
        <strain evidence="1">MM415A00606</strain>
    </source>
</reference>
<dbReference type="EMBL" id="MT142444">
    <property type="protein sequence ID" value="QJA81030.1"/>
    <property type="molecule type" value="Genomic_DNA"/>
</dbReference>
<proteinExistence type="predicted"/>